<feature type="signal peptide" evidence="10">
    <location>
        <begin position="1"/>
        <end position="30"/>
    </location>
</feature>
<dbReference type="InterPro" id="IPR017853">
    <property type="entry name" value="GH"/>
</dbReference>
<keyword evidence="14" id="KW-1185">Reference proteome</keyword>
<comment type="catalytic activity">
    <reaction evidence="1 7">
        <text>Hydrolysis of terminal non-reducing N-acetyl-D-hexosamine residues in N-acetyl-beta-D-hexosaminides.</text>
        <dbReference type="EC" id="3.2.1.52"/>
    </reaction>
</comment>
<feature type="domain" description="Glycoside hydrolase family 20 catalytic" evidence="11">
    <location>
        <begin position="188"/>
        <end position="504"/>
    </location>
</feature>
<evidence type="ECO:0000259" key="11">
    <source>
        <dbReference type="Pfam" id="PF00728"/>
    </source>
</evidence>
<dbReference type="Gene3D" id="3.30.379.10">
    <property type="entry name" value="Chitobiase/beta-hexosaminidase domain 2-like"/>
    <property type="match status" value="1"/>
</dbReference>
<feature type="chain" id="PRO_5042989409" description="Beta-hexosaminidase" evidence="10">
    <location>
        <begin position="31"/>
        <end position="547"/>
    </location>
</feature>
<keyword evidence="6 7" id="KW-0326">Glycosidase</keyword>
<feature type="active site" description="Proton donor" evidence="8">
    <location>
        <position position="344"/>
    </location>
</feature>
<dbReference type="AlphaFoldDB" id="A0AAN9C3T5"/>
<dbReference type="Proteomes" id="UP001374579">
    <property type="component" value="Unassembled WGS sequence"/>
</dbReference>
<dbReference type="PANTHER" id="PTHR22600">
    <property type="entry name" value="BETA-HEXOSAMINIDASE"/>
    <property type="match status" value="1"/>
</dbReference>
<dbReference type="EMBL" id="JBAMIC010000001">
    <property type="protein sequence ID" value="KAK7116745.1"/>
    <property type="molecule type" value="Genomic_DNA"/>
</dbReference>
<dbReference type="PRINTS" id="PR00738">
    <property type="entry name" value="GLHYDRLASE20"/>
</dbReference>
<evidence type="ECO:0000256" key="9">
    <source>
        <dbReference type="PIRSR" id="PIRSR001093-2"/>
    </source>
</evidence>
<dbReference type="GO" id="GO:0005975">
    <property type="term" value="P:carbohydrate metabolic process"/>
    <property type="evidence" value="ECO:0007669"/>
    <property type="project" value="InterPro"/>
</dbReference>
<evidence type="ECO:0000256" key="4">
    <source>
        <dbReference type="ARBA" id="ARBA00022801"/>
    </source>
</evidence>
<reference evidence="13 14" key="1">
    <citation type="submission" date="2024-02" db="EMBL/GenBank/DDBJ databases">
        <title>Chromosome-scale genome assembly of the rough periwinkle Littorina saxatilis.</title>
        <authorList>
            <person name="De Jode A."/>
            <person name="Faria R."/>
            <person name="Formenti G."/>
            <person name="Sims Y."/>
            <person name="Smith T.P."/>
            <person name="Tracey A."/>
            <person name="Wood J.M.D."/>
            <person name="Zagrodzka Z.B."/>
            <person name="Johannesson K."/>
            <person name="Butlin R.K."/>
            <person name="Leder E.H."/>
        </authorList>
    </citation>
    <scope>NUCLEOTIDE SEQUENCE [LARGE SCALE GENOMIC DNA]</scope>
    <source>
        <strain evidence="13">Snail1</strain>
        <tissue evidence="13">Muscle</tissue>
    </source>
</reference>
<evidence type="ECO:0000256" key="3">
    <source>
        <dbReference type="ARBA" id="ARBA00022729"/>
    </source>
</evidence>
<evidence type="ECO:0000256" key="2">
    <source>
        <dbReference type="ARBA" id="ARBA00006285"/>
    </source>
</evidence>
<dbReference type="InterPro" id="IPR029018">
    <property type="entry name" value="Hex-like_dom2"/>
</dbReference>
<dbReference type="GO" id="GO:0004563">
    <property type="term" value="F:beta-N-acetylhexosaminidase activity"/>
    <property type="evidence" value="ECO:0007669"/>
    <property type="project" value="UniProtKB-EC"/>
</dbReference>
<dbReference type="PIRSF" id="PIRSF001093">
    <property type="entry name" value="B-hxosamndse_ab_euk"/>
    <property type="match status" value="1"/>
</dbReference>
<dbReference type="Pfam" id="PF14845">
    <property type="entry name" value="Glycohydro_20b2"/>
    <property type="match status" value="1"/>
</dbReference>
<sequence>MTSNFSKMVEGSRKMVSLLFVLSLFSALSAAKLSVTPTKGVPWPMPMDYKTTGKQNTVDAASFRFTTRSVECDILLDAYVRYREAIFGRNADRFHAMRQSPKFVQMFSQEGDIGEVSVDVSKPCQGSYPSLESDESYSLSVANGQVMISAQEVWGALWGLETFVQLVYKSDTGEYVVNDTIISDKPRFAHRGLLLDTSRHFLSTRILLRNLDAMAQNKLNVFHWHIVDDQSFPYESMAFPELSNKGSYFPESQVYTPTDVAEVIEFARLRGIRVVAEFDSPGHTQSWGLGQKGFLTECYSGEKPDGSYGPADPTLNTTFPFLKQFFAEVASVFPDQYIHLGGDEVSFTCWQSNPVIKDFMQKMSYGTNYAKLEGYYMQNLLDIINSLKRGYIIWQEVIDNGAKVRPDTVVEVWKGGWEEEMEKVTKQGYKTLLASCWYLNDISYGSDWTTYYTCDPQKFNGTDAQKALVMGGELAMWGEYVDDTNVLSRLWPRASAVAERLWSPKDVNFPLVAQPRLIEQRCRMIRRGIPAEPVTGPGTCPVEYREP</sequence>
<evidence type="ECO:0000256" key="5">
    <source>
        <dbReference type="ARBA" id="ARBA00023180"/>
    </source>
</evidence>
<feature type="domain" description="Beta-hexosaminidase eukaryotic type N-terminal" evidence="12">
    <location>
        <begin position="42"/>
        <end position="166"/>
    </location>
</feature>
<evidence type="ECO:0000256" key="8">
    <source>
        <dbReference type="PIRSR" id="PIRSR001093-1"/>
    </source>
</evidence>
<dbReference type="Gene3D" id="3.20.20.80">
    <property type="entry name" value="Glycosidases"/>
    <property type="match status" value="1"/>
</dbReference>
<keyword evidence="5" id="KW-0325">Glycoprotein</keyword>
<comment type="similarity">
    <text evidence="2 7">Belongs to the glycosyl hydrolase 20 family.</text>
</comment>
<accession>A0AAN9C3T5</accession>
<dbReference type="FunFam" id="3.20.20.80:FF:000063">
    <property type="entry name" value="Beta-hexosaminidase"/>
    <property type="match status" value="1"/>
</dbReference>
<dbReference type="GO" id="GO:0006689">
    <property type="term" value="P:ganglioside catabolic process"/>
    <property type="evidence" value="ECO:0007669"/>
    <property type="project" value="TreeGrafter"/>
</dbReference>
<evidence type="ECO:0000256" key="6">
    <source>
        <dbReference type="ARBA" id="ARBA00023295"/>
    </source>
</evidence>
<feature type="disulfide bond" evidence="9">
    <location>
        <begin position="298"/>
        <end position="349"/>
    </location>
</feature>
<evidence type="ECO:0000259" key="12">
    <source>
        <dbReference type="Pfam" id="PF14845"/>
    </source>
</evidence>
<organism evidence="13 14">
    <name type="scientific">Littorina saxatilis</name>
    <dbReference type="NCBI Taxonomy" id="31220"/>
    <lineage>
        <taxon>Eukaryota</taxon>
        <taxon>Metazoa</taxon>
        <taxon>Spiralia</taxon>
        <taxon>Lophotrochozoa</taxon>
        <taxon>Mollusca</taxon>
        <taxon>Gastropoda</taxon>
        <taxon>Caenogastropoda</taxon>
        <taxon>Littorinimorpha</taxon>
        <taxon>Littorinoidea</taxon>
        <taxon>Littorinidae</taxon>
        <taxon>Littorina</taxon>
    </lineage>
</organism>
<protein>
    <recommendedName>
        <fullName evidence="7">Beta-hexosaminidase</fullName>
        <ecNumber evidence="7">3.2.1.52</ecNumber>
    </recommendedName>
</protein>
<keyword evidence="3 10" id="KW-0732">Signal</keyword>
<evidence type="ECO:0000256" key="10">
    <source>
        <dbReference type="SAM" id="SignalP"/>
    </source>
</evidence>
<dbReference type="GO" id="GO:0016020">
    <property type="term" value="C:membrane"/>
    <property type="evidence" value="ECO:0007669"/>
    <property type="project" value="TreeGrafter"/>
</dbReference>
<dbReference type="InterPro" id="IPR025705">
    <property type="entry name" value="Beta_hexosaminidase_sua/sub"/>
</dbReference>
<evidence type="ECO:0000313" key="13">
    <source>
        <dbReference type="EMBL" id="KAK7116745.1"/>
    </source>
</evidence>
<keyword evidence="4 7" id="KW-0378">Hydrolase</keyword>
<feature type="disulfide bond" evidence="9">
    <location>
        <begin position="522"/>
        <end position="540"/>
    </location>
</feature>
<comment type="caution">
    <text evidence="13">The sequence shown here is derived from an EMBL/GenBank/DDBJ whole genome shotgun (WGS) entry which is preliminary data.</text>
</comment>
<evidence type="ECO:0000256" key="7">
    <source>
        <dbReference type="PIRNR" id="PIRNR001093"/>
    </source>
</evidence>
<dbReference type="SUPFAM" id="SSF51445">
    <property type="entry name" value="(Trans)glycosidases"/>
    <property type="match status" value="1"/>
</dbReference>
<dbReference type="Pfam" id="PF00728">
    <property type="entry name" value="Glyco_hydro_20"/>
    <property type="match status" value="1"/>
</dbReference>
<evidence type="ECO:0000313" key="14">
    <source>
        <dbReference type="Proteomes" id="UP001374579"/>
    </source>
</evidence>
<proteinExistence type="inferred from homology"/>
<evidence type="ECO:0000256" key="1">
    <source>
        <dbReference type="ARBA" id="ARBA00001231"/>
    </source>
</evidence>
<dbReference type="GO" id="GO:0030203">
    <property type="term" value="P:glycosaminoglycan metabolic process"/>
    <property type="evidence" value="ECO:0007669"/>
    <property type="project" value="TreeGrafter"/>
</dbReference>
<dbReference type="InterPro" id="IPR029019">
    <property type="entry name" value="HEX_eukaryotic_N"/>
</dbReference>
<gene>
    <name evidence="13" type="ORF">V1264_002373</name>
</gene>
<dbReference type="PANTHER" id="PTHR22600:SF21">
    <property type="entry name" value="BETA-HEXOSAMINIDASE A"/>
    <property type="match status" value="1"/>
</dbReference>
<dbReference type="CDD" id="cd06562">
    <property type="entry name" value="GH20_HexA_HexB-like"/>
    <property type="match status" value="1"/>
</dbReference>
<dbReference type="GO" id="GO:0005764">
    <property type="term" value="C:lysosome"/>
    <property type="evidence" value="ECO:0007669"/>
    <property type="project" value="TreeGrafter"/>
</dbReference>
<name>A0AAN9C3T5_9CAEN</name>
<feature type="disulfide bond" evidence="9">
    <location>
        <begin position="72"/>
        <end position="124"/>
    </location>
</feature>
<dbReference type="SUPFAM" id="SSF55545">
    <property type="entry name" value="beta-N-acetylhexosaminidase-like domain"/>
    <property type="match status" value="1"/>
</dbReference>
<dbReference type="EC" id="3.2.1.52" evidence="7"/>
<keyword evidence="9" id="KW-1015">Disulfide bond</keyword>
<dbReference type="InterPro" id="IPR015883">
    <property type="entry name" value="Glyco_hydro_20_cat"/>
</dbReference>